<evidence type="ECO:0000256" key="1">
    <source>
        <dbReference type="SAM" id="Phobius"/>
    </source>
</evidence>
<sequence>MSNRLPLIPWFVFTILEPFSTTCAFLGPLLYPKDFVSMQLPHEVPHELLPSERILALQLGNCYLLLSFIGLFVLNTTTELRVIHAFLMALALGDIGHLAVTASVMGPHPFVDVYKWSLITWGNIGFTLFLLLMRASYFAGVWDISRKMEHKEVKAQ</sequence>
<feature type="transmembrane region" description="Helical" evidence="1">
    <location>
        <begin position="54"/>
        <end position="74"/>
    </location>
</feature>
<reference evidence="3" key="1">
    <citation type="journal article" date="2020" name="Stud. Mycol.">
        <title>101 Dothideomycetes genomes: a test case for predicting lifestyles and emergence of pathogens.</title>
        <authorList>
            <person name="Haridas S."/>
            <person name="Albert R."/>
            <person name="Binder M."/>
            <person name="Bloem J."/>
            <person name="Labutti K."/>
            <person name="Salamov A."/>
            <person name="Andreopoulos B."/>
            <person name="Baker S."/>
            <person name="Barry K."/>
            <person name="Bills G."/>
            <person name="Bluhm B."/>
            <person name="Cannon C."/>
            <person name="Castanera R."/>
            <person name="Culley D."/>
            <person name="Daum C."/>
            <person name="Ezra D."/>
            <person name="Gonzalez J."/>
            <person name="Henrissat B."/>
            <person name="Kuo A."/>
            <person name="Liang C."/>
            <person name="Lipzen A."/>
            <person name="Lutzoni F."/>
            <person name="Magnuson J."/>
            <person name="Mondo S."/>
            <person name="Nolan M."/>
            <person name="Ohm R."/>
            <person name="Pangilinan J."/>
            <person name="Park H.-J."/>
            <person name="Ramirez L."/>
            <person name="Alfaro M."/>
            <person name="Sun H."/>
            <person name="Tritt A."/>
            <person name="Yoshinaga Y."/>
            <person name="Zwiers L.-H."/>
            <person name="Turgeon B."/>
            <person name="Goodwin S."/>
            <person name="Spatafora J."/>
            <person name="Crous P."/>
            <person name="Grigoriev I."/>
        </authorList>
    </citation>
    <scope>NUCLEOTIDE SEQUENCE</scope>
    <source>
        <strain evidence="3">CBS 101060</strain>
    </source>
</reference>
<feature type="domain" description="DUF7704" evidence="2">
    <location>
        <begin position="4"/>
        <end position="142"/>
    </location>
</feature>
<dbReference type="Pfam" id="PF24803">
    <property type="entry name" value="DUF7704"/>
    <property type="match status" value="1"/>
</dbReference>
<protein>
    <recommendedName>
        <fullName evidence="2">DUF7704 domain-containing protein</fullName>
    </recommendedName>
</protein>
<organism evidence="3 4">
    <name type="scientific">Patellaria atrata CBS 101060</name>
    <dbReference type="NCBI Taxonomy" id="1346257"/>
    <lineage>
        <taxon>Eukaryota</taxon>
        <taxon>Fungi</taxon>
        <taxon>Dikarya</taxon>
        <taxon>Ascomycota</taxon>
        <taxon>Pezizomycotina</taxon>
        <taxon>Dothideomycetes</taxon>
        <taxon>Dothideomycetes incertae sedis</taxon>
        <taxon>Patellariales</taxon>
        <taxon>Patellariaceae</taxon>
        <taxon>Patellaria</taxon>
    </lineage>
</organism>
<keyword evidence="1" id="KW-1133">Transmembrane helix</keyword>
<name>A0A9P4VIN9_9PEZI</name>
<dbReference type="PANTHER" id="PTHR37019:SF2">
    <property type="entry name" value="EXPERA DOMAIN-CONTAINING PROTEIN"/>
    <property type="match status" value="1"/>
</dbReference>
<comment type="caution">
    <text evidence="3">The sequence shown here is derived from an EMBL/GenBank/DDBJ whole genome shotgun (WGS) entry which is preliminary data.</text>
</comment>
<accession>A0A9P4VIN9</accession>
<keyword evidence="1" id="KW-0472">Membrane</keyword>
<gene>
    <name evidence="3" type="ORF">M501DRAFT_984488</name>
</gene>
<feature type="transmembrane region" description="Helical" evidence="1">
    <location>
        <begin position="118"/>
        <end position="142"/>
    </location>
</feature>
<dbReference type="AlphaFoldDB" id="A0A9P4VIN9"/>
<evidence type="ECO:0000313" key="3">
    <source>
        <dbReference type="EMBL" id="KAF2834266.1"/>
    </source>
</evidence>
<dbReference type="InterPro" id="IPR056121">
    <property type="entry name" value="DUF7704"/>
</dbReference>
<feature type="transmembrane region" description="Helical" evidence="1">
    <location>
        <begin position="86"/>
        <end position="106"/>
    </location>
</feature>
<proteinExistence type="predicted"/>
<evidence type="ECO:0000259" key="2">
    <source>
        <dbReference type="Pfam" id="PF24803"/>
    </source>
</evidence>
<keyword evidence="1" id="KW-0812">Transmembrane</keyword>
<dbReference type="OrthoDB" id="2937326at2759"/>
<evidence type="ECO:0000313" key="4">
    <source>
        <dbReference type="Proteomes" id="UP000799429"/>
    </source>
</evidence>
<keyword evidence="4" id="KW-1185">Reference proteome</keyword>
<dbReference type="EMBL" id="MU006122">
    <property type="protein sequence ID" value="KAF2834266.1"/>
    <property type="molecule type" value="Genomic_DNA"/>
</dbReference>
<dbReference type="PANTHER" id="PTHR37019">
    <property type="entry name" value="CHROMOSOME 1, WHOLE GENOME SHOTGUN SEQUENCE"/>
    <property type="match status" value="1"/>
</dbReference>
<feature type="transmembrane region" description="Helical" evidence="1">
    <location>
        <begin position="7"/>
        <end position="31"/>
    </location>
</feature>
<dbReference type="Proteomes" id="UP000799429">
    <property type="component" value="Unassembled WGS sequence"/>
</dbReference>